<sequence>MFIKEAITFSLFANTTTTIGWRRRHKRRKSSTIWLGNRRRKLRSRSRLVIHFRAVSSPFFVLKKFIMKMVSKGMLMEAYYLTLPILKPQLFPMC</sequence>
<evidence type="ECO:0000313" key="2">
    <source>
        <dbReference type="Proteomes" id="UP001408789"/>
    </source>
</evidence>
<proteinExistence type="predicted"/>
<organism evidence="1 2">
    <name type="scientific">Deinandra increscens subsp. villosa</name>
    <dbReference type="NCBI Taxonomy" id="3103831"/>
    <lineage>
        <taxon>Eukaryota</taxon>
        <taxon>Viridiplantae</taxon>
        <taxon>Streptophyta</taxon>
        <taxon>Embryophyta</taxon>
        <taxon>Tracheophyta</taxon>
        <taxon>Spermatophyta</taxon>
        <taxon>Magnoliopsida</taxon>
        <taxon>eudicotyledons</taxon>
        <taxon>Gunneridae</taxon>
        <taxon>Pentapetalae</taxon>
        <taxon>asterids</taxon>
        <taxon>campanulids</taxon>
        <taxon>Asterales</taxon>
        <taxon>Asteraceae</taxon>
        <taxon>Asteroideae</taxon>
        <taxon>Heliantheae alliance</taxon>
        <taxon>Madieae</taxon>
        <taxon>Madiinae</taxon>
        <taxon>Deinandra</taxon>
    </lineage>
</organism>
<gene>
    <name evidence="1" type="ORF">SSX86_022301</name>
</gene>
<reference evidence="1 2" key="1">
    <citation type="submission" date="2024-04" db="EMBL/GenBank/DDBJ databases">
        <title>The reference genome of an endangered Asteraceae, Deinandra increscens subsp. villosa, native to the Central Coast of California.</title>
        <authorList>
            <person name="Guilliams M."/>
            <person name="Hasenstab-Lehman K."/>
            <person name="Meyer R."/>
            <person name="Mcevoy S."/>
        </authorList>
    </citation>
    <scope>NUCLEOTIDE SEQUENCE [LARGE SCALE GENOMIC DNA]</scope>
    <source>
        <tissue evidence="1">Leaf</tissue>
    </source>
</reference>
<evidence type="ECO:0000313" key="1">
    <source>
        <dbReference type="EMBL" id="KAK9057466.1"/>
    </source>
</evidence>
<dbReference type="EMBL" id="JBCNJP010000023">
    <property type="protein sequence ID" value="KAK9057466.1"/>
    <property type="molecule type" value="Genomic_DNA"/>
</dbReference>
<dbReference type="AlphaFoldDB" id="A0AAP0GQ41"/>
<keyword evidence="2" id="KW-1185">Reference proteome</keyword>
<accession>A0AAP0GQ41</accession>
<name>A0AAP0GQ41_9ASTR</name>
<comment type="caution">
    <text evidence="1">The sequence shown here is derived from an EMBL/GenBank/DDBJ whole genome shotgun (WGS) entry which is preliminary data.</text>
</comment>
<dbReference type="Proteomes" id="UP001408789">
    <property type="component" value="Unassembled WGS sequence"/>
</dbReference>
<protein>
    <submittedName>
        <fullName evidence="1">Uncharacterized protein</fullName>
    </submittedName>
</protein>